<accession>A0A5J4QY16</accession>
<reference evidence="1" key="1">
    <citation type="submission" date="2019-03" db="EMBL/GenBank/DDBJ databases">
        <title>Single cell metagenomics reveals metabolic interactions within the superorganism composed of flagellate Streblomastix strix and complex community of Bacteroidetes bacteria on its surface.</title>
        <authorList>
            <person name="Treitli S.C."/>
            <person name="Kolisko M."/>
            <person name="Husnik F."/>
            <person name="Keeling P."/>
            <person name="Hampl V."/>
        </authorList>
    </citation>
    <scope>NUCLEOTIDE SEQUENCE</scope>
    <source>
        <strain evidence="1">STM</strain>
    </source>
</reference>
<comment type="caution">
    <text evidence="1">The sequence shown here is derived from an EMBL/GenBank/DDBJ whole genome shotgun (WGS) entry which is preliminary data.</text>
</comment>
<protein>
    <submittedName>
        <fullName evidence="1">Uncharacterized protein</fullName>
    </submittedName>
</protein>
<dbReference type="EMBL" id="SNRY01002373">
    <property type="protein sequence ID" value="KAA6325383.1"/>
    <property type="molecule type" value="Genomic_DNA"/>
</dbReference>
<organism evidence="1">
    <name type="scientific">termite gut metagenome</name>
    <dbReference type="NCBI Taxonomy" id="433724"/>
    <lineage>
        <taxon>unclassified sequences</taxon>
        <taxon>metagenomes</taxon>
        <taxon>organismal metagenomes</taxon>
    </lineage>
</organism>
<name>A0A5J4QY16_9ZZZZ</name>
<dbReference type="AlphaFoldDB" id="A0A5J4QY16"/>
<proteinExistence type="predicted"/>
<sequence length="337" mass="39082">MANTFSTPSKIKIRQEWNLPILKLISERTGKKLIYLGLPSPDVDDIYEWIDYIDNVIAFQCRKYPKPSEPSQSKEALDLLETKLNTLETQGKISTFTIYDGYIEEVLLRGRDISNNIYSQNEVITLYNLDYCNSLSVPIPYIDSDGNEKKGYKFDAIKKLMEFQNRIQVASKKFILFLTIKCDYYEGEMGVLINEGCDANLKPIHQQYDNIKDIFEKKARLLRSYTIQNLKAFFISNGFIPEFLPTINYNGKPIPRSKNDFILLHFSVLGTQMTTAAGIAPFYQKIDELIKQNFIYVRNGNVQDIKIPNIEEMDVQYTPEDYITGCDSFVKHWIQNE</sequence>
<gene>
    <name evidence="1" type="ORF">EZS27_025400</name>
</gene>
<evidence type="ECO:0000313" key="1">
    <source>
        <dbReference type="EMBL" id="KAA6325383.1"/>
    </source>
</evidence>